<accession>A0A2N6SG60</accession>
<name>A0A2N6SG60_9BACL</name>
<dbReference type="RefSeq" id="WP_102189604.1">
    <property type="nucleotide sequence ID" value="NZ_CAUUTG010000008.1"/>
</dbReference>
<organism evidence="1 2">
    <name type="scientific">Gemella sanguinis</name>
    <dbReference type="NCBI Taxonomy" id="84135"/>
    <lineage>
        <taxon>Bacteria</taxon>
        <taxon>Bacillati</taxon>
        <taxon>Bacillota</taxon>
        <taxon>Bacilli</taxon>
        <taxon>Bacillales</taxon>
        <taxon>Gemellaceae</taxon>
        <taxon>Gemella</taxon>
    </lineage>
</organism>
<dbReference type="EMBL" id="PNGT01000002">
    <property type="protein sequence ID" value="PMC52926.1"/>
    <property type="molecule type" value="Genomic_DNA"/>
</dbReference>
<dbReference type="Proteomes" id="UP000235670">
    <property type="component" value="Unassembled WGS sequence"/>
</dbReference>
<gene>
    <name evidence="1" type="ORF">CJ218_03270</name>
</gene>
<reference evidence="1 2" key="1">
    <citation type="submission" date="2017-09" db="EMBL/GenBank/DDBJ databases">
        <title>Bacterial strain isolated from the female urinary microbiota.</title>
        <authorList>
            <person name="Thomas-White K."/>
            <person name="Kumar N."/>
            <person name="Forster S."/>
            <person name="Putonti C."/>
            <person name="Lawley T."/>
            <person name="Wolfe A.J."/>
        </authorList>
    </citation>
    <scope>NUCLEOTIDE SEQUENCE [LARGE SCALE GENOMIC DNA]</scope>
    <source>
        <strain evidence="1 2">UMB0186</strain>
    </source>
</reference>
<protein>
    <submittedName>
        <fullName evidence="1">Uncharacterized protein</fullName>
    </submittedName>
</protein>
<sequence>MDSYTKLLYFYLEQNVNIDFLGLYKKSSEKFLNDLKKAEKTLIELKIEDLKIIEENVPINLPNIDNDIDLNNREEILNSKINKMLDLNHKFNYYLWRTRNDLNTINLNANYRMNKVKKIPRISDKVIEKLFKIYSTVSKDNIIFKKNNLIRINEFVFKCVSLPLSKKSYIILGKDTEYKLDYFYTVHEICHYIINQYKFEYELILTIEDEEYWVHLLEAGMIKLVLREEYYLQYLQYLKNLLIENKIETKFQSELFLNSDKYRLENEKKLLYKKCLEYYNVGGGEAQILLSNFHFLKTPFYSACYLNGQEEVLKIFKNIKLEDIIMRFKKTYGIGKNKTKIK</sequence>
<evidence type="ECO:0000313" key="1">
    <source>
        <dbReference type="EMBL" id="PMC52926.1"/>
    </source>
</evidence>
<dbReference type="AlphaFoldDB" id="A0A2N6SG60"/>
<dbReference type="STRING" id="84135.GCA_001052115_00739"/>
<comment type="caution">
    <text evidence="1">The sequence shown here is derived from an EMBL/GenBank/DDBJ whole genome shotgun (WGS) entry which is preliminary data.</text>
</comment>
<evidence type="ECO:0000313" key="2">
    <source>
        <dbReference type="Proteomes" id="UP000235670"/>
    </source>
</evidence>
<proteinExistence type="predicted"/>